<evidence type="ECO:0000313" key="2">
    <source>
        <dbReference type="Proteomes" id="UP000231791"/>
    </source>
</evidence>
<protein>
    <submittedName>
        <fullName evidence="1">Uncharacterized protein</fullName>
    </submittedName>
</protein>
<dbReference type="AlphaFoldDB" id="A0A2K8P9G2"/>
<accession>A0A2K8P9G2</accession>
<sequence>MSDMSVATLALYYRGEGPVLVALGGTSIPARLDVVDPSGRVVAVYEVDAPSPASDSDSDCAGTFGADDVIEVSGGADIRFIALERDSDGRYFVRAAVGGRERLFSATVNSATGKVLYDAGGPPAVRPTPASGVVTVL</sequence>
<proteinExistence type="predicted"/>
<dbReference type="GeneID" id="49381511"/>
<reference evidence="1 2" key="1">
    <citation type="submission" date="2017-11" db="EMBL/GenBank/DDBJ databases">
        <title>Complete genome sequence of Streptomyces lavendulae subsp. lavendulae CCM 3239 (formerly 'Streptomyces aureofaciens CCM 3239'), the producer of the angucycline-type antibiotic auricin.</title>
        <authorList>
            <person name="Busche T."/>
            <person name="Novakova R."/>
            <person name="Al'Dilaimi A."/>
            <person name="Homerova D."/>
            <person name="Feckova L."/>
            <person name="Rezuchova B."/>
            <person name="Mingyar E."/>
            <person name="Csolleiova D."/>
            <person name="Bekeova C."/>
            <person name="Winkler A."/>
            <person name="Sevcikova B."/>
            <person name="Kalinowski J."/>
            <person name="Kormanec J."/>
            <person name="Ruckert C."/>
        </authorList>
    </citation>
    <scope>NUCLEOTIDE SEQUENCE [LARGE SCALE GENOMIC DNA]</scope>
    <source>
        <strain evidence="1 2">CCM 3239</strain>
    </source>
</reference>
<organism evidence="1 2">
    <name type="scientific">Streptomyces lavendulae subsp. lavendulae</name>
    <dbReference type="NCBI Taxonomy" id="58340"/>
    <lineage>
        <taxon>Bacteria</taxon>
        <taxon>Bacillati</taxon>
        <taxon>Actinomycetota</taxon>
        <taxon>Actinomycetes</taxon>
        <taxon>Kitasatosporales</taxon>
        <taxon>Streptomycetaceae</taxon>
        <taxon>Streptomyces</taxon>
    </lineage>
</organism>
<gene>
    <name evidence="1" type="ORF">SLAV_01635</name>
</gene>
<dbReference type="EMBL" id="CP024985">
    <property type="protein sequence ID" value="ATZ22255.1"/>
    <property type="molecule type" value="Genomic_DNA"/>
</dbReference>
<dbReference type="RefSeq" id="WP_158740509.1">
    <property type="nucleotide sequence ID" value="NZ_CP024985.1"/>
</dbReference>
<name>A0A2K8P9G2_STRLA</name>
<dbReference type="Proteomes" id="UP000231791">
    <property type="component" value="Chromosome"/>
</dbReference>
<dbReference type="OrthoDB" id="4257110at2"/>
<evidence type="ECO:0000313" key="1">
    <source>
        <dbReference type="EMBL" id="ATZ22255.1"/>
    </source>
</evidence>
<keyword evidence="2" id="KW-1185">Reference proteome</keyword>
<dbReference type="KEGG" id="slx:SLAV_01635"/>